<dbReference type="Proteomes" id="UP000016160">
    <property type="component" value="Chromosome"/>
</dbReference>
<feature type="transmembrane region" description="Helical" evidence="1">
    <location>
        <begin position="6"/>
        <end position="23"/>
    </location>
</feature>
<evidence type="ECO:0000256" key="1">
    <source>
        <dbReference type="SAM" id="Phobius"/>
    </source>
</evidence>
<gene>
    <name evidence="2" type="ORF">BN863_31070</name>
</gene>
<dbReference type="eggNOG" id="ENOG5033CMA">
    <property type="taxonomic scope" value="Bacteria"/>
</dbReference>
<keyword evidence="3" id="KW-1185">Reference proteome</keyword>
<sequence>VPYNLFLLPIITGYLILTFSLLFKYNLQRLSRNRILFESVGIGILTVTFGFTIRTVLEFFYKPIISKTIDFLQFVPIEKPDYFWTVIISCIIGLIITWLSNKIIRKKYKNDEPIIWAIRQNGDEIERLFKDSVEKGFAMQITLKNNKVYVGFSETIPIPQKTNYLTITPIISGYRDSETKRLHITTDYFKVVEEFIKDIEEQADENIDSIHLNTDIIIKQDEILSASVYEQKIYDRFNKPSE</sequence>
<accession>T2KRY4</accession>
<reference evidence="2 3" key="1">
    <citation type="journal article" date="2013" name="Appl. Environ. Microbiol.">
        <title>The genome of the alga-associated marine flavobacterium Formosa agariphila KMM 3901T reveals a broad potential for degradation of algal polysaccharides.</title>
        <authorList>
            <person name="Mann A.J."/>
            <person name="Hahnke R.L."/>
            <person name="Huang S."/>
            <person name="Werner J."/>
            <person name="Xing P."/>
            <person name="Barbeyron T."/>
            <person name="Huettel B."/>
            <person name="Stueber K."/>
            <person name="Reinhardt R."/>
            <person name="Harder J."/>
            <person name="Gloeckner F.O."/>
            <person name="Amann R.I."/>
            <person name="Teeling H."/>
        </authorList>
    </citation>
    <scope>NUCLEOTIDE SEQUENCE [LARGE SCALE GENOMIC DNA]</scope>
    <source>
        <strain evidence="3">DSM 15362 / KCTC 12365 / LMG 23005 / KMM 3901</strain>
    </source>
</reference>
<keyword evidence="1" id="KW-0812">Transmembrane</keyword>
<feature type="non-terminal residue" evidence="2">
    <location>
        <position position="1"/>
    </location>
</feature>
<proteinExistence type="predicted"/>
<feature type="transmembrane region" description="Helical" evidence="1">
    <location>
        <begin position="82"/>
        <end position="99"/>
    </location>
</feature>
<protein>
    <submittedName>
        <fullName evidence="2">Uncharacterized protein</fullName>
    </submittedName>
</protein>
<dbReference type="EMBL" id="HG315671">
    <property type="protein sequence ID" value="CDF80819.1"/>
    <property type="molecule type" value="Genomic_DNA"/>
</dbReference>
<keyword evidence="1" id="KW-0472">Membrane</keyword>
<name>T2KRY4_FORAG</name>
<dbReference type="PATRIC" id="fig|1347342.6.peg.3126"/>
<dbReference type="AlphaFoldDB" id="T2KRY4"/>
<keyword evidence="1" id="KW-1133">Transmembrane helix</keyword>
<organism evidence="2 3">
    <name type="scientific">Formosa agariphila (strain DSM 15362 / KCTC 12365 / LMG 23005 / KMM 3901 / M-2Alg 35-1)</name>
    <dbReference type="NCBI Taxonomy" id="1347342"/>
    <lineage>
        <taxon>Bacteria</taxon>
        <taxon>Pseudomonadati</taxon>
        <taxon>Bacteroidota</taxon>
        <taxon>Flavobacteriia</taxon>
        <taxon>Flavobacteriales</taxon>
        <taxon>Flavobacteriaceae</taxon>
        <taxon>Formosa</taxon>
    </lineage>
</organism>
<evidence type="ECO:0000313" key="2">
    <source>
        <dbReference type="EMBL" id="CDF80819.1"/>
    </source>
</evidence>
<dbReference type="HOGENOM" id="CLU_1149279_0_0_10"/>
<dbReference type="STRING" id="1347342.BN863_31070"/>
<feature type="transmembrane region" description="Helical" evidence="1">
    <location>
        <begin position="35"/>
        <end position="53"/>
    </location>
</feature>
<evidence type="ECO:0000313" key="3">
    <source>
        <dbReference type="Proteomes" id="UP000016160"/>
    </source>
</evidence>